<reference evidence="2" key="3">
    <citation type="submission" date="2023-05" db="EMBL/GenBank/DDBJ databases">
        <authorList>
            <person name="Smith C.H."/>
        </authorList>
    </citation>
    <scope>NUCLEOTIDE SEQUENCE</scope>
    <source>
        <strain evidence="2">CHS0354</strain>
        <tissue evidence="2">Mantle</tissue>
    </source>
</reference>
<feature type="non-terminal residue" evidence="2">
    <location>
        <position position="1"/>
    </location>
</feature>
<feature type="region of interest" description="Disordered" evidence="1">
    <location>
        <begin position="1"/>
        <end position="61"/>
    </location>
</feature>
<accession>A0AAE0S5Y2</accession>
<keyword evidence="3" id="KW-1185">Reference proteome</keyword>
<gene>
    <name evidence="2" type="ORF">CHS0354_038368</name>
</gene>
<sequence>SGVLSGSGGVDEMLSPQTSSQEVFDFPKIRQDGERGDSRSLPQNQSSKGRGENEKDRLKKQ</sequence>
<evidence type="ECO:0000313" key="3">
    <source>
        <dbReference type="Proteomes" id="UP001195483"/>
    </source>
</evidence>
<reference evidence="2" key="2">
    <citation type="journal article" date="2021" name="Genome Biol. Evol.">
        <title>Developing a high-quality reference genome for a parasitic bivalve with doubly uniparental inheritance (Bivalvia: Unionida).</title>
        <authorList>
            <person name="Smith C.H."/>
        </authorList>
    </citation>
    <scope>NUCLEOTIDE SEQUENCE</scope>
    <source>
        <strain evidence="2">CHS0354</strain>
        <tissue evidence="2">Mantle</tissue>
    </source>
</reference>
<evidence type="ECO:0000313" key="2">
    <source>
        <dbReference type="EMBL" id="KAK3585843.1"/>
    </source>
</evidence>
<protein>
    <submittedName>
        <fullName evidence="2">Uncharacterized protein</fullName>
    </submittedName>
</protein>
<feature type="non-terminal residue" evidence="2">
    <location>
        <position position="61"/>
    </location>
</feature>
<reference evidence="2" key="1">
    <citation type="journal article" date="2021" name="Genome Biol. Evol.">
        <title>A High-Quality Reference Genome for a Parasitic Bivalve with Doubly Uniparental Inheritance (Bivalvia: Unionida).</title>
        <authorList>
            <person name="Smith C.H."/>
        </authorList>
    </citation>
    <scope>NUCLEOTIDE SEQUENCE</scope>
    <source>
        <strain evidence="2">CHS0354</strain>
    </source>
</reference>
<evidence type="ECO:0000256" key="1">
    <source>
        <dbReference type="SAM" id="MobiDB-lite"/>
    </source>
</evidence>
<feature type="compositionally biased region" description="Basic and acidic residues" evidence="1">
    <location>
        <begin position="49"/>
        <end position="61"/>
    </location>
</feature>
<name>A0AAE0S5Y2_9BIVA</name>
<organism evidence="2 3">
    <name type="scientific">Potamilus streckersoni</name>
    <dbReference type="NCBI Taxonomy" id="2493646"/>
    <lineage>
        <taxon>Eukaryota</taxon>
        <taxon>Metazoa</taxon>
        <taxon>Spiralia</taxon>
        <taxon>Lophotrochozoa</taxon>
        <taxon>Mollusca</taxon>
        <taxon>Bivalvia</taxon>
        <taxon>Autobranchia</taxon>
        <taxon>Heteroconchia</taxon>
        <taxon>Palaeoheterodonta</taxon>
        <taxon>Unionida</taxon>
        <taxon>Unionoidea</taxon>
        <taxon>Unionidae</taxon>
        <taxon>Ambleminae</taxon>
        <taxon>Lampsilini</taxon>
        <taxon>Potamilus</taxon>
    </lineage>
</organism>
<dbReference type="EMBL" id="JAEAOA010002240">
    <property type="protein sequence ID" value="KAK3585843.1"/>
    <property type="molecule type" value="Genomic_DNA"/>
</dbReference>
<proteinExistence type="predicted"/>
<comment type="caution">
    <text evidence="2">The sequence shown here is derived from an EMBL/GenBank/DDBJ whole genome shotgun (WGS) entry which is preliminary data.</text>
</comment>
<dbReference type="AlphaFoldDB" id="A0AAE0S5Y2"/>
<dbReference type="Proteomes" id="UP001195483">
    <property type="component" value="Unassembled WGS sequence"/>
</dbReference>
<feature type="compositionally biased region" description="Basic and acidic residues" evidence="1">
    <location>
        <begin position="25"/>
        <end position="38"/>
    </location>
</feature>